<evidence type="ECO:0000259" key="25">
    <source>
        <dbReference type="PROSITE" id="PS51726"/>
    </source>
</evidence>
<feature type="region of interest" description="Disordered" evidence="21">
    <location>
        <begin position="1179"/>
        <end position="1207"/>
    </location>
</feature>
<evidence type="ECO:0000256" key="7">
    <source>
        <dbReference type="ARBA" id="ARBA00022679"/>
    </source>
</evidence>
<dbReference type="InterPro" id="IPR048589">
    <property type="entry name" value="SAMD1-like_WH"/>
</dbReference>
<feature type="compositionally biased region" description="Low complexity" evidence="21">
    <location>
        <begin position="2082"/>
        <end position="2091"/>
    </location>
</feature>
<accession>A0A8J6L2A1</accession>
<keyword evidence="12" id="KW-0832">Ubl conjugation</keyword>
<evidence type="ECO:0000256" key="9">
    <source>
        <dbReference type="ARBA" id="ARBA00022737"/>
    </source>
</evidence>
<comment type="caution">
    <text evidence="27">The sequence shown here is derived from an EMBL/GenBank/DDBJ whole genome shotgun (WGS) entry which is preliminary data.</text>
</comment>
<evidence type="ECO:0000256" key="10">
    <source>
        <dbReference type="ARBA" id="ARBA00022771"/>
    </source>
</evidence>
<proteinExistence type="inferred from homology"/>
<feature type="active site" description="Proton donor/acceptor" evidence="19">
    <location>
        <position position="1614"/>
    </location>
</feature>
<dbReference type="EMBL" id="JABDTM020028431">
    <property type="protein sequence ID" value="KAH0808959.1"/>
    <property type="molecule type" value="Genomic_DNA"/>
</dbReference>
<feature type="compositionally biased region" description="Basic and acidic residues" evidence="21">
    <location>
        <begin position="1913"/>
        <end position="1925"/>
    </location>
</feature>
<feature type="domain" description="PHD-type" evidence="22">
    <location>
        <begin position="834"/>
        <end position="907"/>
    </location>
</feature>
<feature type="compositionally biased region" description="Basic and acidic residues" evidence="21">
    <location>
        <begin position="1967"/>
        <end position="2002"/>
    </location>
</feature>
<evidence type="ECO:0000256" key="21">
    <source>
        <dbReference type="SAM" id="MobiDB-lite"/>
    </source>
</evidence>
<dbReference type="SMART" id="SM00692">
    <property type="entry name" value="DM3"/>
    <property type="match status" value="1"/>
</dbReference>
<evidence type="ECO:0000256" key="19">
    <source>
        <dbReference type="PIRSR" id="PIRSR602717-51"/>
    </source>
</evidence>
<evidence type="ECO:0000256" key="5">
    <source>
        <dbReference type="ARBA" id="ARBA00022499"/>
    </source>
</evidence>
<dbReference type="PROSITE" id="PS52014">
    <property type="entry name" value="SAMD1_WH"/>
    <property type="match status" value="1"/>
</dbReference>
<feature type="region of interest" description="Disordered" evidence="21">
    <location>
        <begin position="2361"/>
        <end position="2499"/>
    </location>
</feature>
<feature type="compositionally biased region" description="Low complexity" evidence="21">
    <location>
        <begin position="2667"/>
        <end position="2688"/>
    </location>
</feature>
<keyword evidence="5" id="KW-1017">Isopeptide bond</keyword>
<feature type="compositionally biased region" description="Polar residues" evidence="21">
    <location>
        <begin position="941"/>
        <end position="957"/>
    </location>
</feature>
<evidence type="ECO:0000256" key="13">
    <source>
        <dbReference type="ARBA" id="ARBA00022853"/>
    </source>
</evidence>
<dbReference type="Pfam" id="PF21524">
    <property type="entry name" value="SAMD1_WH"/>
    <property type="match status" value="1"/>
</dbReference>
<feature type="compositionally biased region" description="Basic and acidic residues" evidence="21">
    <location>
        <begin position="1013"/>
        <end position="1027"/>
    </location>
</feature>
<dbReference type="SUPFAM" id="SSF57716">
    <property type="entry name" value="Glucocorticoid receptor-like (DNA-binding domain)"/>
    <property type="match status" value="1"/>
</dbReference>
<dbReference type="GO" id="GO:0003682">
    <property type="term" value="F:chromatin binding"/>
    <property type="evidence" value="ECO:0007669"/>
    <property type="project" value="TreeGrafter"/>
</dbReference>
<feature type="compositionally biased region" description="Low complexity" evidence="21">
    <location>
        <begin position="1926"/>
        <end position="1938"/>
    </location>
</feature>
<feature type="compositionally biased region" description="Basic and acidic residues" evidence="21">
    <location>
        <begin position="2288"/>
        <end position="2299"/>
    </location>
</feature>
<evidence type="ECO:0000259" key="22">
    <source>
        <dbReference type="PROSITE" id="PS50016"/>
    </source>
</evidence>
<dbReference type="SUPFAM" id="SSF57903">
    <property type="entry name" value="FYVE/PHD zinc finger"/>
    <property type="match status" value="2"/>
</dbReference>
<comment type="similarity">
    <text evidence="2">Belongs to the MYST (SAS/MOZ) family.</text>
</comment>
<dbReference type="SUPFAM" id="SSF46785">
    <property type="entry name" value="Winged helix' DNA-binding domain"/>
    <property type="match status" value="1"/>
</dbReference>
<dbReference type="SMART" id="SM00249">
    <property type="entry name" value="PHD"/>
    <property type="match status" value="2"/>
</dbReference>
<dbReference type="Pfam" id="PF01853">
    <property type="entry name" value="MOZ_SAS"/>
    <property type="match status" value="1"/>
</dbReference>
<feature type="compositionally biased region" description="Pro residues" evidence="21">
    <location>
        <begin position="2224"/>
        <end position="2233"/>
    </location>
</feature>
<feature type="domain" description="PHD-type" evidence="22">
    <location>
        <begin position="777"/>
        <end position="837"/>
    </location>
</feature>
<feature type="compositionally biased region" description="Basic and acidic residues" evidence="21">
    <location>
        <begin position="2401"/>
        <end position="2428"/>
    </location>
</feature>
<feature type="region of interest" description="Disordered" evidence="21">
    <location>
        <begin position="2785"/>
        <end position="2812"/>
    </location>
</feature>
<reference evidence="27" key="2">
    <citation type="submission" date="2021-08" db="EMBL/GenBank/DDBJ databases">
        <authorList>
            <person name="Eriksson T."/>
        </authorList>
    </citation>
    <scope>NUCLEOTIDE SEQUENCE</scope>
    <source>
        <strain evidence="27">Stoneville</strain>
        <tissue evidence="27">Whole head</tissue>
    </source>
</reference>
<feature type="region of interest" description="Disordered" evidence="21">
    <location>
        <begin position="2116"/>
        <end position="2237"/>
    </location>
</feature>
<dbReference type="PANTHER" id="PTHR10615:SF217">
    <property type="entry name" value="HISTONE ACETYLTRANSFERASE"/>
    <property type="match status" value="1"/>
</dbReference>
<feature type="compositionally biased region" description="Basic and acidic residues" evidence="21">
    <location>
        <begin position="1725"/>
        <end position="1737"/>
    </location>
</feature>
<evidence type="ECO:0000256" key="14">
    <source>
        <dbReference type="ARBA" id="ARBA00022990"/>
    </source>
</evidence>
<evidence type="ECO:0000256" key="12">
    <source>
        <dbReference type="ARBA" id="ARBA00022843"/>
    </source>
</evidence>
<evidence type="ECO:0000256" key="15">
    <source>
        <dbReference type="ARBA" id="ARBA00023125"/>
    </source>
</evidence>
<feature type="compositionally biased region" description="Polar residues" evidence="21">
    <location>
        <begin position="1225"/>
        <end position="1238"/>
    </location>
</feature>
<feature type="compositionally biased region" description="Low complexity" evidence="21">
    <location>
        <begin position="2586"/>
        <end position="2599"/>
    </location>
</feature>
<feature type="compositionally biased region" description="Basic and acidic residues" evidence="21">
    <location>
        <begin position="930"/>
        <end position="940"/>
    </location>
</feature>
<keyword evidence="7" id="KW-0808">Transferase</keyword>
<evidence type="ECO:0000256" key="4">
    <source>
        <dbReference type="ARBA" id="ARBA00022491"/>
    </source>
</evidence>
<feature type="region of interest" description="Disordered" evidence="21">
    <location>
        <begin position="1224"/>
        <end position="1281"/>
    </location>
</feature>
<dbReference type="InterPro" id="IPR016181">
    <property type="entry name" value="Acyl_CoA_acyltransferase"/>
</dbReference>
<dbReference type="InterPro" id="IPR001965">
    <property type="entry name" value="Znf_PHD"/>
</dbReference>
<reference evidence="27" key="1">
    <citation type="journal article" date="2020" name="J Insects Food Feed">
        <title>The yellow mealworm (Tenebrio molitor) genome: a resource for the emerging insects as food and feed industry.</title>
        <authorList>
            <person name="Eriksson T."/>
            <person name="Andere A."/>
            <person name="Kelstrup H."/>
            <person name="Emery V."/>
            <person name="Picard C."/>
        </authorList>
    </citation>
    <scope>NUCLEOTIDE SEQUENCE</scope>
    <source>
        <strain evidence="27">Stoneville</strain>
        <tissue evidence="27">Whole head</tissue>
    </source>
</reference>
<dbReference type="GO" id="GO:0003677">
    <property type="term" value="F:DNA binding"/>
    <property type="evidence" value="ECO:0007669"/>
    <property type="project" value="UniProtKB-UniRule"/>
</dbReference>
<dbReference type="GO" id="GO:0000786">
    <property type="term" value="C:nucleosome"/>
    <property type="evidence" value="ECO:0007669"/>
    <property type="project" value="InterPro"/>
</dbReference>
<evidence type="ECO:0000256" key="8">
    <source>
        <dbReference type="ARBA" id="ARBA00022723"/>
    </source>
</evidence>
<evidence type="ECO:0000313" key="28">
    <source>
        <dbReference type="Proteomes" id="UP000719412"/>
    </source>
</evidence>
<dbReference type="Proteomes" id="UP000719412">
    <property type="component" value="Unassembled WGS sequence"/>
</dbReference>
<evidence type="ECO:0000259" key="23">
    <source>
        <dbReference type="PROSITE" id="PS50950"/>
    </source>
</evidence>
<dbReference type="PROSITE" id="PS50950">
    <property type="entry name" value="ZF_THAP"/>
    <property type="match status" value="1"/>
</dbReference>
<dbReference type="SMART" id="SM00980">
    <property type="entry name" value="THAP"/>
    <property type="match status" value="1"/>
</dbReference>
<evidence type="ECO:0000256" key="2">
    <source>
        <dbReference type="ARBA" id="ARBA00010107"/>
    </source>
</evidence>
<dbReference type="InterPro" id="IPR002717">
    <property type="entry name" value="HAT_MYST-type"/>
</dbReference>
<dbReference type="Gene3D" id="1.10.10.10">
    <property type="entry name" value="Winged helix-like DNA-binding domain superfamily/Winged helix DNA-binding domain"/>
    <property type="match status" value="2"/>
</dbReference>
<dbReference type="EC" id="2.3.1.48" evidence="3"/>
<dbReference type="InterPro" id="IPR013083">
    <property type="entry name" value="Znf_RING/FYVE/PHD"/>
</dbReference>
<feature type="region of interest" description="Disordered" evidence="21">
    <location>
        <begin position="2527"/>
        <end position="2551"/>
    </location>
</feature>
<feature type="compositionally biased region" description="Basic residues" evidence="21">
    <location>
        <begin position="1761"/>
        <end position="1770"/>
    </location>
</feature>
<feature type="compositionally biased region" description="Basic and acidic residues" evidence="21">
    <location>
        <begin position="1882"/>
        <end position="1905"/>
    </location>
</feature>
<feature type="region of interest" description="Disordered" evidence="21">
    <location>
        <begin position="1"/>
        <end position="104"/>
    </location>
</feature>
<keyword evidence="10 20" id="KW-0863">Zinc-finger</keyword>
<dbReference type="InterPro" id="IPR036388">
    <property type="entry name" value="WH-like_DNA-bd_sf"/>
</dbReference>
<evidence type="ECO:0000259" key="26">
    <source>
        <dbReference type="PROSITE" id="PS52014"/>
    </source>
</evidence>
<dbReference type="PANTHER" id="PTHR10615">
    <property type="entry name" value="HISTONE ACETYLTRANSFERASE"/>
    <property type="match status" value="1"/>
</dbReference>
<feature type="compositionally biased region" description="Basic and acidic residues" evidence="21">
    <location>
        <begin position="2053"/>
        <end position="2081"/>
    </location>
</feature>
<dbReference type="InterPro" id="IPR005818">
    <property type="entry name" value="Histone_H1/H5_H15"/>
</dbReference>
<sequence>MSVDQFGRPPAPDRRNDGGRVRLVPRTSWNALRWSERGSCRRTGPLSLSEPGAAPPGPRTRPRPPKGAESGGFARPQDGYRRDPDSTIFAGNSPRSGPGGRPTPRRRVIVCFSAMCEPEEVPQAVWSRWILDAIRKIRSQKQRPSVERICHAIRQHHNYHEDVVAEHLEAAVKECAVLKVFNKGQSSYKDPGGLQNRTLRIEKGTDLSKVVAKAVRELGERDGSTIKSIEKYIRQSHSVVEGPDVELKNALRMATKRAVARNLIVQDGKNFKYNYNHQSPSSKKRQEAAKKGLPDENDASAKLSFVTVGIAAELSTDIDLHTYDTILFEQIRIIHLSVPTITAAAAVPHFARIPTDDSRNKFHICAPVGNRNKKTGGKKRFVVTGSSRKNRFFAADPGTAAGSSSHGFQVGKFSDRSTFWRSGDVRLVAMKVYGIFSLLCAANNNEWEKLHPSAVAAAAANPFEYGFFFVRSAGTETGMKRERKSGGCTSILDRDNFMALCRRRGPQTQSTGLSGSGMSCLCYKQREFLNGPPDDDLPSVKFQVRSSRISTVVVSGAFGHGEGNVVIVGQGEEIPMVRDFLLRMSRGESENATFEVEKKRFSDEMSYRMRAAAADDVLQFGLYLFLKARFFQCDADIHVKLFRVRIVRERQSIFYNDRIEELNRKLLRELFISTGFKTASDQRKERIREAINDTLPIESCRVVEVRRYREQETGELRVIIQEPTRYFKNTPFIKSVCERTLFGRRPMERRLGGVLTTCARRRTTDGSMSLAETPAPLPICSECLGTESKNRHGVAEKLSACSECGALVHLTCTSAGPELAALLSKGGKWFCEDCKTCDGCGTNRTRILSTSMITLSLGNLSFAGNTGVSTCLLCCCSCERNYHMDCLDPPADKKPKCPWRCRHCLGHHDKARKAEGGSNVKKKIDKVREKIKEKNLKSKDGSTPSGGATLTTTPSSKGNRKSRIPPTPQPLDSDDDNSDSDNEGTPSPATSQHHHLQTPASHAHPPNTTTNTDRLETSDRMSKEKQKFFRSSAFNADKKRDKKKQEEPTKRINRSQTNKKVNSKQAEPKKKPVKKLNLSSSSECSSSTEEESNTTDSDTDSSVEPSNTRSSIKIPSIYTSNNSKKMETFGSISGITIDKDKPWGFAVAAAEAKKKEMSSKEPLTFASFKSQSFAFDNPNKGFFPSLVDEKSSSNSSSSVDKTKPGFGQLRGLFDGLSHLFAAATENRSSRSTPNYNPNRRTKRDDDSKSDKVDDEPEKNRKRPNPRSPTPESKLKLSKCPPFSSSLSLFSTSSSQEGHQTMTPSNLVKTAVNSKRHELERRKFIKSEAGLGTVGFGHNSMMIVEDARMKKRNLIAEATQTNHPLSVPPTPITNNQTGKIGNPYLSAITHEVKPPQLPPGVTQKDVDLFKETREKANATTSLLPSGTPFVTSPSLAMSSQGRCPAAIEFGKYEIQTWYSSPFPQEYARLPKLFLCEFCLKYTKSKAVLERHQDKCTWRHPPATEIYRCGDLSVFEVDGNVNKIYCQNLCLLAKLFLDHKTLYYDVEPFLFYVLTKNDKKGCHLVGYFSKEKHCQQKYNVSCIMTMPQYQRQGFGRFLIDFSYLLSKREGQPGTPEKPLSDLGRVSYYAYWKSVVLEYLNEHRSVKLKLTDISKETGMYCHDVALALQLLGFVRCVSTESGKKAVLCVDWSKVDSHAERVSKSKTRIKIDVECLRWTPLLTPTVNPFREEKSDGEKESTPAETADIVVPQPEKIIIETQQGVKLKKGRKRKISSAPKTPKASKPDPKPVPVTPANNQNKEEVEITSSGRRRTRPSKYNETTFADVKPKVHENNKRKRNETVEPEVIEKKMKIEPEVKLVKCDDEVAKMQANREAQRPKRNAGQNKEKVAGERWSQRRVKKQQEKKEEVAEEKEEKEEKEVEEEKPAEVEAVASPPATAKTPKPRKKRPFVKTKTKKQLTIPEIMKNKLQQRESESESLLSEKSEDEDADKKDASAVNEKVEVRVKSSKHTTRISAEEDSSAEADDEMEKDELAPKVFEVSPTTKYKLPKNSPAKETVRKDAPPPMVEEKSEVSEPEKVKEKPKSPIFSSTTSESETEIDGQKIKTIHKEILEITKQNQIKQEEVTTKTEEKVEVKPVEVSSQKDEEVASVVDKLVEFDAKSSDMDIEKIDDDRNKIVVQQPPPPPPPPKEQPSPKVVEEKPKIEPEPEPPKIEPEPVVEEKKVEQKPPPTPPPENVPVIMEKKPPKTEVVQAVPEPPIPEVKTVVPAQNEIKPKEKDKEVSCKAQIAPKTEIKPKHEEKQRHHDKPKPPKVHVDNETILAKTDFGMAAPQNYHHMPPQAQYNQWQWGLPWEKPIYYEHSKREYPAYPPMPLQFPPLEMLPKQQSCEKEKLKAHRHESKQGSGKSKESKSEKTSPKKEEKAAKVRSNELDTKNASCSVQKPSPEKKKAESHEEKIESAEALQQQAQQLQQQQMTTNPSIKHTPPTPSSTDIPSMGVYTPDSTTNSVHSLHYGQCDLDVAQLGLESPASISSDMASQNSVEPVRPPSVLPVSAAQQPQTNYDCTVQHNLQQSGLQVQQNASVPASSPTVNAAPMQMPQQQNSSSKRQMQQPRNRSSTPSTNKQQSNMKLASPAQQHASVQQQQQQHQSRQRATPPTAQSHQHMLASPTQNQQVQHQMQQQHHAMHHQVAMHQSYSHHPQLGASAMHQHPHHPHHSVINSGNYIPVAVSTQGFPAQGTSTYVTVPMTTVIQHRMSAQQSLGATHQKLAPSPSCAVTTGTNFYIQANPHPHAHTPTPAPTPVPTSTLQGNPGQTGNSSCSLAKLQQLTNGLDMMPPNSCSTMTPPPAAMTLSPPPTHHPHATMTPPPTHQMIQNQTVRNLAPSPSAIQSQVLGYHKYYQTNMNVNQLGGAVTPPIGQNLGRSRNSSNVAVQHMQTTSSRVSPNVAALNPNVMYNSLNGYRMAAQQTPGPVTGYIANTAAGFINNAQIPMQMGVMNMAQTQYQDPTAIQRAAQQNTIHEAPFGMRQQRQLVSGPSQTFDAEGDDRDVEEMSPPRLCLLCGASEDEVQSMHRFPANLDRSKIWQENMGIVYTGDSLRGYRICARHFSDENFLSQARNKLRRNAVPTLFPSSTSTSNATDTTVEQVTGHDSLASPLDSGNGFIPDLPVHESIIVSNKKNKPTKNELPVKMSFFQNVVFMKNERNFDLVEFWQLQSQENRPQVAAKMSTFNLVALRDCILHNICNQGFPLKSTTTSELLNFLEGDFSDTTKKTYLQVLVHYSKMDLHLLYERYLFDCNLSNLPSEERLTGAEFFDEEILSFIRLSNEIPGADETIAIASQDIGCFLRNALITPPILSAFDSALRNFLGSDYLNLTNLQEEITGMEVYVVKKFFPLSGLRGSCLTDGILICTGALRGILGTDQYKSDLVTLAAHECGHYLARLKSNDFNVSSPDKGEKRLDPLALEMGRSVELLLFDGIQPDWLKSSKQAASLFLKRLYSSSSVPVIGRSEHDISGIKRQLVPSPRLGIDTDVCRL</sequence>
<dbReference type="InterPro" id="IPR050603">
    <property type="entry name" value="MYST_HAT"/>
</dbReference>
<evidence type="ECO:0000256" key="20">
    <source>
        <dbReference type="PROSITE-ProRule" id="PRU00309"/>
    </source>
</evidence>
<dbReference type="SMART" id="SM00526">
    <property type="entry name" value="H15"/>
    <property type="match status" value="1"/>
</dbReference>
<dbReference type="Gene3D" id="6.20.210.20">
    <property type="entry name" value="THAP domain"/>
    <property type="match status" value="1"/>
</dbReference>
<dbReference type="InterPro" id="IPR038441">
    <property type="entry name" value="THAP_Znf_sf"/>
</dbReference>
<dbReference type="Gene3D" id="3.30.60.60">
    <property type="entry name" value="N-acetyl transferase-like"/>
    <property type="match status" value="1"/>
</dbReference>
<dbReference type="SUPFAM" id="SSF55729">
    <property type="entry name" value="Acyl-CoA N-acyltransferases (Nat)"/>
    <property type="match status" value="1"/>
</dbReference>
<dbReference type="InterPro" id="IPR006612">
    <property type="entry name" value="THAP_Znf"/>
</dbReference>
<feature type="compositionally biased region" description="Acidic residues" evidence="21">
    <location>
        <begin position="1088"/>
        <end position="1101"/>
    </location>
</feature>
<dbReference type="FunFam" id="3.40.630.30:FF:000001">
    <property type="entry name" value="Histone acetyltransferase"/>
    <property type="match status" value="1"/>
</dbReference>
<dbReference type="InterPro" id="IPR040706">
    <property type="entry name" value="Zf-MYST"/>
</dbReference>
<dbReference type="PROSITE" id="PS50016">
    <property type="entry name" value="ZF_PHD_2"/>
    <property type="match status" value="2"/>
</dbReference>
<dbReference type="GO" id="GO:0008270">
    <property type="term" value="F:zinc ion binding"/>
    <property type="evidence" value="ECO:0007669"/>
    <property type="project" value="UniProtKB-KW"/>
</dbReference>
<dbReference type="GO" id="GO:0070776">
    <property type="term" value="C:MOZ/MORF histone acetyltransferase complex"/>
    <property type="evidence" value="ECO:0007669"/>
    <property type="project" value="TreeGrafter"/>
</dbReference>
<feature type="domain" description="MYST-type HAT" evidence="25">
    <location>
        <begin position="1438"/>
        <end position="1716"/>
    </location>
</feature>
<dbReference type="FunFam" id="3.30.60.60:FF:000002">
    <property type="entry name" value="Histone acetyltransferase"/>
    <property type="match status" value="1"/>
</dbReference>
<keyword evidence="17" id="KW-0539">Nucleus</keyword>
<dbReference type="Pfam" id="PF05485">
    <property type="entry name" value="THAP"/>
    <property type="match status" value="1"/>
</dbReference>
<dbReference type="PROSITE" id="PS51504">
    <property type="entry name" value="H15"/>
    <property type="match status" value="1"/>
</dbReference>
<feature type="compositionally biased region" description="Polar residues" evidence="21">
    <location>
        <begin position="2570"/>
        <end position="2585"/>
    </location>
</feature>
<feature type="domain" description="THAP-type" evidence="23">
    <location>
        <begin position="3045"/>
        <end position="3120"/>
    </location>
</feature>
<feature type="compositionally biased region" description="Polar residues" evidence="21">
    <location>
        <begin position="2649"/>
        <end position="2666"/>
    </location>
</feature>
<feature type="compositionally biased region" description="Low complexity" evidence="21">
    <location>
        <begin position="2629"/>
        <end position="2647"/>
    </location>
</feature>
<feature type="domain" description="H15" evidence="24">
    <location>
        <begin position="203"/>
        <end position="275"/>
    </location>
</feature>
<feature type="region of interest" description="Disordered" evidence="21">
    <location>
        <begin position="2570"/>
        <end position="2691"/>
    </location>
</feature>
<keyword evidence="16" id="KW-0010">Activator</keyword>
<dbReference type="InterPro" id="IPR036390">
    <property type="entry name" value="WH_DNA-bd_sf"/>
</dbReference>
<feature type="compositionally biased region" description="Acidic residues" evidence="21">
    <location>
        <begin position="2014"/>
        <end position="2027"/>
    </location>
</feature>
<organism evidence="27 28">
    <name type="scientific">Tenebrio molitor</name>
    <name type="common">Yellow mealworm beetle</name>
    <dbReference type="NCBI Taxonomy" id="7067"/>
    <lineage>
        <taxon>Eukaryota</taxon>
        <taxon>Metazoa</taxon>
        <taxon>Ecdysozoa</taxon>
        <taxon>Arthropoda</taxon>
        <taxon>Hexapoda</taxon>
        <taxon>Insecta</taxon>
        <taxon>Pterygota</taxon>
        <taxon>Neoptera</taxon>
        <taxon>Endopterygota</taxon>
        <taxon>Coleoptera</taxon>
        <taxon>Polyphaga</taxon>
        <taxon>Cucujiformia</taxon>
        <taxon>Tenebrionidae</taxon>
        <taxon>Tenebrio</taxon>
    </lineage>
</organism>
<comment type="catalytic activity">
    <reaction evidence="18">
        <text>L-lysyl-[protein] + acetyl-CoA = N(6)-acetyl-L-lysyl-[protein] + CoA + H(+)</text>
        <dbReference type="Rhea" id="RHEA:45948"/>
        <dbReference type="Rhea" id="RHEA-COMP:9752"/>
        <dbReference type="Rhea" id="RHEA-COMP:10731"/>
        <dbReference type="ChEBI" id="CHEBI:15378"/>
        <dbReference type="ChEBI" id="CHEBI:29969"/>
        <dbReference type="ChEBI" id="CHEBI:57287"/>
        <dbReference type="ChEBI" id="CHEBI:57288"/>
        <dbReference type="ChEBI" id="CHEBI:61930"/>
        <dbReference type="EC" id="2.3.1.48"/>
    </reaction>
</comment>
<feature type="compositionally biased region" description="Polar residues" evidence="21">
    <location>
        <begin position="2600"/>
        <end position="2624"/>
    </location>
</feature>
<dbReference type="GO" id="GO:0006357">
    <property type="term" value="P:regulation of transcription by RNA polymerase II"/>
    <property type="evidence" value="ECO:0007669"/>
    <property type="project" value="TreeGrafter"/>
</dbReference>
<feature type="compositionally biased region" description="Acidic residues" evidence="21">
    <location>
        <begin position="972"/>
        <end position="982"/>
    </location>
</feature>
<feature type="region of interest" description="Disordered" evidence="21">
    <location>
        <begin position="1866"/>
        <end position="2099"/>
    </location>
</feature>
<evidence type="ECO:0000259" key="24">
    <source>
        <dbReference type="PROSITE" id="PS51504"/>
    </source>
</evidence>
<feature type="compositionally biased region" description="Basic and acidic residues" evidence="21">
    <location>
        <begin position="2194"/>
        <end position="2223"/>
    </location>
</feature>
<evidence type="ECO:0000256" key="11">
    <source>
        <dbReference type="ARBA" id="ARBA00022833"/>
    </source>
</evidence>
<feature type="compositionally biased region" description="Basic and acidic residues" evidence="21">
    <location>
        <begin position="2151"/>
        <end position="2173"/>
    </location>
</feature>
<evidence type="ECO:0000313" key="27">
    <source>
        <dbReference type="EMBL" id="KAH0808959.1"/>
    </source>
</evidence>
<feature type="compositionally biased region" description="Low complexity" evidence="21">
    <location>
        <begin position="2457"/>
        <end position="2469"/>
    </location>
</feature>
<feature type="compositionally biased region" description="Basic and acidic residues" evidence="21">
    <location>
        <begin position="1242"/>
        <end position="1251"/>
    </location>
</feature>
<dbReference type="Gene3D" id="3.30.40.10">
    <property type="entry name" value="Zinc/RING finger domain, C3HC4 (zinc finger)"/>
    <property type="match status" value="1"/>
</dbReference>
<evidence type="ECO:0000256" key="3">
    <source>
        <dbReference type="ARBA" id="ARBA00013184"/>
    </source>
</evidence>
<dbReference type="Pfam" id="PF17772">
    <property type="entry name" value="zf-MYST"/>
    <property type="match status" value="1"/>
</dbReference>
<dbReference type="Gene3D" id="3.40.630.30">
    <property type="match status" value="1"/>
</dbReference>
<feature type="compositionally biased region" description="Polar residues" evidence="21">
    <location>
        <begin position="2527"/>
        <end position="2536"/>
    </location>
</feature>
<keyword evidence="11" id="KW-0862">Zinc</keyword>
<evidence type="ECO:0000256" key="6">
    <source>
        <dbReference type="ARBA" id="ARBA00022553"/>
    </source>
</evidence>
<dbReference type="InterPro" id="IPR019787">
    <property type="entry name" value="Znf_PHD-finger"/>
</dbReference>
<feature type="compositionally biased region" description="Basic and acidic residues" evidence="21">
    <location>
        <begin position="284"/>
        <end position="294"/>
    </location>
</feature>
<feature type="region of interest" description="Disordered" evidence="21">
    <location>
        <begin position="274"/>
        <end position="295"/>
    </location>
</feature>
<name>A0A8J6L2A1_TENMO</name>
<dbReference type="GO" id="GO:0003712">
    <property type="term" value="F:transcription coregulator activity"/>
    <property type="evidence" value="ECO:0007669"/>
    <property type="project" value="TreeGrafter"/>
</dbReference>
<dbReference type="GO" id="GO:0006334">
    <property type="term" value="P:nucleosome assembly"/>
    <property type="evidence" value="ECO:0007669"/>
    <property type="project" value="InterPro"/>
</dbReference>
<gene>
    <name evidence="27" type="ORF">GEV33_013832</name>
</gene>
<evidence type="ECO:0000256" key="16">
    <source>
        <dbReference type="ARBA" id="ARBA00023159"/>
    </source>
</evidence>
<dbReference type="GO" id="GO:0010484">
    <property type="term" value="F:histone H3 acetyltransferase activity"/>
    <property type="evidence" value="ECO:0007669"/>
    <property type="project" value="TreeGrafter"/>
</dbReference>
<comment type="subcellular location">
    <subcellularLocation>
        <location evidence="1">Nucleus</location>
    </subcellularLocation>
</comment>
<keyword evidence="6" id="KW-0597">Phosphoprotein</keyword>
<feature type="compositionally biased region" description="Basic residues" evidence="21">
    <location>
        <begin position="1939"/>
        <end position="1954"/>
    </location>
</feature>
<keyword evidence="28" id="KW-1185">Reference proteome</keyword>
<dbReference type="FunFam" id="1.10.10.10:FF:000123">
    <property type="entry name" value="Histone acetyltransferase"/>
    <property type="match status" value="1"/>
</dbReference>
<feature type="region of interest" description="Disordered" evidence="21">
    <location>
        <begin position="930"/>
        <end position="1125"/>
    </location>
</feature>
<dbReference type="PROSITE" id="PS51726">
    <property type="entry name" value="MYST_HAT"/>
    <property type="match status" value="1"/>
</dbReference>
<feature type="region of interest" description="Disordered" evidence="21">
    <location>
        <begin position="2262"/>
        <end position="2311"/>
    </location>
</feature>
<evidence type="ECO:0000256" key="18">
    <source>
        <dbReference type="ARBA" id="ARBA00048017"/>
    </source>
</evidence>
<dbReference type="Pfam" id="PF00538">
    <property type="entry name" value="Linker_histone"/>
    <property type="match status" value="1"/>
</dbReference>
<feature type="compositionally biased region" description="Basic and acidic residues" evidence="21">
    <location>
        <begin position="11"/>
        <end position="20"/>
    </location>
</feature>
<keyword evidence="15 20" id="KW-0238">DNA-binding</keyword>
<keyword evidence="14" id="KW-0007">Acetylation</keyword>
<feature type="compositionally biased region" description="Polar residues" evidence="21">
    <location>
        <begin position="2799"/>
        <end position="2812"/>
    </location>
</feature>
<feature type="compositionally biased region" description="Basic and acidic residues" evidence="21">
    <location>
        <begin position="2269"/>
        <end position="2279"/>
    </location>
</feature>
<feature type="compositionally biased region" description="Basic and acidic residues" evidence="21">
    <location>
        <begin position="2439"/>
        <end position="2454"/>
    </location>
</feature>
<feature type="compositionally biased region" description="Polar residues" evidence="21">
    <location>
        <begin position="1103"/>
        <end position="1123"/>
    </location>
</feature>
<dbReference type="GO" id="GO:0005634">
    <property type="term" value="C:nucleus"/>
    <property type="evidence" value="ECO:0007669"/>
    <property type="project" value="UniProtKB-SubCell"/>
</dbReference>
<feature type="domain" description="SAMD1-like winged helix (WH)" evidence="26">
    <location>
        <begin position="118"/>
        <end position="194"/>
    </location>
</feature>
<protein>
    <recommendedName>
        <fullName evidence="3">histone acetyltransferase</fullName>
        <ecNumber evidence="3">2.3.1.48</ecNumber>
    </recommendedName>
</protein>
<keyword evidence="13" id="KW-0156">Chromatin regulator</keyword>
<feature type="compositionally biased region" description="Basic and acidic residues" evidence="21">
    <location>
        <begin position="2118"/>
        <end position="2144"/>
    </location>
</feature>
<feature type="region of interest" description="Disordered" evidence="21">
    <location>
        <begin position="1723"/>
        <end position="1846"/>
    </location>
</feature>
<keyword evidence="8" id="KW-0479">Metal-binding</keyword>
<keyword evidence="9" id="KW-0677">Repeat</keyword>
<feature type="compositionally biased region" description="Low complexity" evidence="21">
    <location>
        <begin position="1075"/>
        <end position="1087"/>
    </location>
</feature>
<feature type="compositionally biased region" description="Basic and acidic residues" evidence="21">
    <location>
        <begin position="1036"/>
        <end position="1050"/>
    </location>
</feature>
<feature type="compositionally biased region" description="Pro residues" evidence="21">
    <location>
        <begin position="2178"/>
        <end position="2189"/>
    </location>
</feature>
<evidence type="ECO:0000256" key="1">
    <source>
        <dbReference type="ARBA" id="ARBA00004123"/>
    </source>
</evidence>
<evidence type="ECO:0000256" key="17">
    <source>
        <dbReference type="ARBA" id="ARBA00023242"/>
    </source>
</evidence>
<dbReference type="InterPro" id="IPR011011">
    <property type="entry name" value="Znf_FYVE_PHD"/>
</dbReference>
<keyword evidence="4" id="KW-0678">Repressor</keyword>